<accession>A0A426YI30</accession>
<dbReference type="Proteomes" id="UP000287651">
    <property type="component" value="Unassembled WGS sequence"/>
</dbReference>
<reference evidence="2 3" key="1">
    <citation type="journal article" date="2014" name="Agronomy (Basel)">
        <title>A Draft Genome Sequence for Ensete ventricosum, the Drought-Tolerant Tree Against Hunger.</title>
        <authorList>
            <person name="Harrison J."/>
            <person name="Moore K.A."/>
            <person name="Paszkiewicz K."/>
            <person name="Jones T."/>
            <person name="Grant M."/>
            <person name="Ambacheew D."/>
            <person name="Muzemil S."/>
            <person name="Studholme D.J."/>
        </authorList>
    </citation>
    <scope>NUCLEOTIDE SEQUENCE [LARGE SCALE GENOMIC DNA]</scope>
</reference>
<comment type="caution">
    <text evidence="2">The sequence shown here is derived from an EMBL/GenBank/DDBJ whole genome shotgun (WGS) entry which is preliminary data.</text>
</comment>
<organism evidence="2 3">
    <name type="scientific">Ensete ventricosum</name>
    <name type="common">Abyssinian banana</name>
    <name type="synonym">Musa ensete</name>
    <dbReference type="NCBI Taxonomy" id="4639"/>
    <lineage>
        <taxon>Eukaryota</taxon>
        <taxon>Viridiplantae</taxon>
        <taxon>Streptophyta</taxon>
        <taxon>Embryophyta</taxon>
        <taxon>Tracheophyta</taxon>
        <taxon>Spermatophyta</taxon>
        <taxon>Magnoliopsida</taxon>
        <taxon>Liliopsida</taxon>
        <taxon>Zingiberales</taxon>
        <taxon>Musaceae</taxon>
        <taxon>Ensete</taxon>
    </lineage>
</organism>
<dbReference type="EMBL" id="AMZH03012247">
    <property type="protein sequence ID" value="RRT51394.1"/>
    <property type="molecule type" value="Genomic_DNA"/>
</dbReference>
<proteinExistence type="predicted"/>
<feature type="compositionally biased region" description="Basic and acidic residues" evidence="1">
    <location>
        <begin position="14"/>
        <end position="26"/>
    </location>
</feature>
<evidence type="ECO:0000313" key="3">
    <source>
        <dbReference type="Proteomes" id="UP000287651"/>
    </source>
</evidence>
<sequence length="113" mass="12171">MDGWRQRQAARGNIGEERMGDPEEQKLATWANQGAPECAHARDPTGGRPYWGGGTDGAHEVGPAHSILSERAAESHVVGATSRDTWVTAHPLEITNETRRALVSIASPQCFLA</sequence>
<protein>
    <submittedName>
        <fullName evidence="2">Uncharacterized protein</fullName>
    </submittedName>
</protein>
<dbReference type="AlphaFoldDB" id="A0A426YI30"/>
<evidence type="ECO:0000256" key="1">
    <source>
        <dbReference type="SAM" id="MobiDB-lite"/>
    </source>
</evidence>
<gene>
    <name evidence="2" type="ORF">B296_00022477</name>
</gene>
<feature type="region of interest" description="Disordered" evidence="1">
    <location>
        <begin position="1"/>
        <end position="62"/>
    </location>
</feature>
<name>A0A426YI30_ENSVE</name>
<evidence type="ECO:0000313" key="2">
    <source>
        <dbReference type="EMBL" id="RRT51394.1"/>
    </source>
</evidence>